<reference evidence="2" key="1">
    <citation type="submission" date="2012-02" db="EMBL/GenBank/DDBJ databases">
        <title>The complete genome of Echinicola vietnamensis DSM 17526.</title>
        <authorList>
            <person name="Lucas S."/>
            <person name="Copeland A."/>
            <person name="Lapidus A."/>
            <person name="Glavina del Rio T."/>
            <person name="Dalin E."/>
            <person name="Tice H."/>
            <person name="Bruce D."/>
            <person name="Goodwin L."/>
            <person name="Pitluck S."/>
            <person name="Peters L."/>
            <person name="Ovchinnikova G."/>
            <person name="Teshima H."/>
            <person name="Kyrpides N."/>
            <person name="Mavromatis K."/>
            <person name="Ivanova N."/>
            <person name="Brettin T."/>
            <person name="Detter J.C."/>
            <person name="Han C."/>
            <person name="Larimer F."/>
            <person name="Land M."/>
            <person name="Hauser L."/>
            <person name="Markowitz V."/>
            <person name="Cheng J.-F."/>
            <person name="Hugenholtz P."/>
            <person name="Woyke T."/>
            <person name="Wu D."/>
            <person name="Brambilla E."/>
            <person name="Klenk H.-P."/>
            <person name="Eisen J.A."/>
        </authorList>
    </citation>
    <scope>NUCLEOTIDE SEQUENCE [LARGE SCALE GENOMIC DNA]</scope>
    <source>
        <strain evidence="2">DSM 17526 / LMG 23754 / KMM 6221</strain>
    </source>
</reference>
<name>L0G0E9_ECHVK</name>
<proteinExistence type="predicted"/>
<dbReference type="SUPFAM" id="SSF160574">
    <property type="entry name" value="BT0923-like"/>
    <property type="match status" value="1"/>
</dbReference>
<dbReference type="HOGENOM" id="CLU_1388337_0_0_10"/>
<sequence length="196" mass="22200">MFLVALSISSHAQEADSIPEKDETEIGVSEGDFPKNALRLLEDVSRVDKFKYYKKDSLGAEVYVAKFKVKGEQYTVLFDVKGVLNWVEVNIGQKEIEPSDSRQAIMGYFDQRFKRTKVMEIKKLFLPKGSGLEIDTVIEAFSDGKDMSFCTIKYMVEVSGDIGDGAAKLYEVTFNEAGEYEKIESVEMHNMDNIIF</sequence>
<dbReference type="KEGG" id="evi:Echvi_2532"/>
<evidence type="ECO:0000313" key="2">
    <source>
        <dbReference type="Proteomes" id="UP000010796"/>
    </source>
</evidence>
<protein>
    <submittedName>
        <fullName evidence="1">Uncharacterized protein</fullName>
    </submittedName>
</protein>
<dbReference type="STRING" id="926556.Echvi_2532"/>
<dbReference type="EMBL" id="CP003346">
    <property type="protein sequence ID" value="AGA78778.1"/>
    <property type="molecule type" value="Genomic_DNA"/>
</dbReference>
<organism evidence="1 2">
    <name type="scientific">Echinicola vietnamensis (strain DSM 17526 / LMG 23754 / KMM 6221)</name>
    <dbReference type="NCBI Taxonomy" id="926556"/>
    <lineage>
        <taxon>Bacteria</taxon>
        <taxon>Pseudomonadati</taxon>
        <taxon>Bacteroidota</taxon>
        <taxon>Cytophagia</taxon>
        <taxon>Cytophagales</taxon>
        <taxon>Cyclobacteriaceae</taxon>
        <taxon>Echinicola</taxon>
    </lineage>
</organism>
<evidence type="ECO:0000313" key="1">
    <source>
        <dbReference type="EMBL" id="AGA78778.1"/>
    </source>
</evidence>
<accession>L0G0E9</accession>
<keyword evidence="2" id="KW-1185">Reference proteome</keyword>
<gene>
    <name evidence="1" type="ordered locus">Echvi_2532</name>
</gene>
<dbReference type="Proteomes" id="UP000010796">
    <property type="component" value="Chromosome"/>
</dbReference>
<dbReference type="AlphaFoldDB" id="L0G0E9"/>